<sequence>MLSKSVKILSLLGFDVKLDPSWILIVALITWSLSKGYFPDALPGVSDAAYLGMAMATTVLFFACLVLHELAHSVVARRYGIRINGITLFVFGGIAELEREPDTAGSEFWMALAGPVMSFALAALFWALTAAVALAGASGPVETVLRYLAQINLVLALFNLVPAFPLDGGRILRALLWNRSGNLLDATRVAARAGMIFAYVLIATGIVLVFAGGQFAGLWQVVLGLFLLNAATGAYQRQLMATTLKGRTVADLMTHRAIFAAPDMTLSELVDDIVLMRRVSFVPVVEDKVLLGYVDLDILARIERDNWTTTRIDDVFIAADGDNTIPPEMPAADLIERLTRSDRRKFMVAEGRHLLGVVSASDVMRFMALARQVRG</sequence>
<organism evidence="17 18">
    <name type="scientific">Sedimentitalea xiamensis</name>
    <dbReference type="NCBI Taxonomy" id="3050037"/>
    <lineage>
        <taxon>Bacteria</taxon>
        <taxon>Pseudomonadati</taxon>
        <taxon>Pseudomonadota</taxon>
        <taxon>Alphaproteobacteria</taxon>
        <taxon>Rhodobacterales</taxon>
        <taxon>Paracoccaceae</taxon>
        <taxon>Sedimentitalea</taxon>
    </lineage>
</organism>
<feature type="transmembrane region" description="Helical" evidence="14">
    <location>
        <begin position="80"/>
        <end position="97"/>
    </location>
</feature>
<comment type="cofactor">
    <cofactor evidence="14">
        <name>Zn(2+)</name>
        <dbReference type="ChEBI" id="CHEBI:29105"/>
    </cofactor>
    <text evidence="14">Binds 1 zinc ion per subunit.</text>
</comment>
<feature type="domain" description="CBS" evidence="16">
    <location>
        <begin position="253"/>
        <end position="309"/>
    </location>
</feature>
<dbReference type="GO" id="GO:0006508">
    <property type="term" value="P:proteolysis"/>
    <property type="evidence" value="ECO:0007669"/>
    <property type="project" value="UniProtKB-KW"/>
</dbReference>
<keyword evidence="7" id="KW-0677">Repeat</keyword>
<name>A0ABT7FEE8_9RHOB</name>
<evidence type="ECO:0000256" key="2">
    <source>
        <dbReference type="ARBA" id="ARBA00007931"/>
    </source>
</evidence>
<feature type="transmembrane region" description="Helical" evidence="14">
    <location>
        <begin position="217"/>
        <end position="235"/>
    </location>
</feature>
<keyword evidence="10 14" id="KW-1133">Transmembrane helix</keyword>
<evidence type="ECO:0000256" key="12">
    <source>
        <dbReference type="ARBA" id="ARBA00023122"/>
    </source>
</evidence>
<comment type="caution">
    <text evidence="17">The sequence shown here is derived from an EMBL/GenBank/DDBJ whole genome shotgun (WGS) entry which is preliminary data.</text>
</comment>
<dbReference type="PANTHER" id="PTHR39188">
    <property type="entry name" value="MEMBRANE-ASSOCIATED ZINC METALLOPROTEASE M50B"/>
    <property type="match status" value="1"/>
</dbReference>
<keyword evidence="18" id="KW-1185">Reference proteome</keyword>
<comment type="similarity">
    <text evidence="2 14">Belongs to the peptidase M50B family.</text>
</comment>
<keyword evidence="3 14" id="KW-1003">Cell membrane</keyword>
<dbReference type="Gene3D" id="3.10.580.10">
    <property type="entry name" value="CBS-domain"/>
    <property type="match status" value="1"/>
</dbReference>
<feature type="transmembrane region" description="Helical" evidence="14">
    <location>
        <begin position="20"/>
        <end position="38"/>
    </location>
</feature>
<evidence type="ECO:0000256" key="15">
    <source>
        <dbReference type="PROSITE-ProRule" id="PRU00703"/>
    </source>
</evidence>
<feature type="transmembrane region" description="Helical" evidence="14">
    <location>
        <begin position="109"/>
        <end position="135"/>
    </location>
</feature>
<evidence type="ECO:0000256" key="9">
    <source>
        <dbReference type="ARBA" id="ARBA00022833"/>
    </source>
</evidence>
<accession>A0ABT7FEE8</accession>
<feature type="transmembrane region" description="Helical" evidence="14">
    <location>
        <begin position="189"/>
        <end position="211"/>
    </location>
</feature>
<keyword evidence="12 15" id="KW-0129">CBS domain</keyword>
<dbReference type="PANTHER" id="PTHR39188:SF3">
    <property type="entry name" value="STAGE IV SPORULATION PROTEIN FB"/>
    <property type="match status" value="1"/>
</dbReference>
<proteinExistence type="inferred from homology"/>
<feature type="transmembrane region" description="Helical" evidence="14">
    <location>
        <begin position="50"/>
        <end position="68"/>
    </location>
</feature>
<gene>
    <name evidence="17" type="ORF">QO034_10235</name>
</gene>
<dbReference type="RefSeq" id="WP_284485431.1">
    <property type="nucleotide sequence ID" value="NZ_JASNJE010000010.1"/>
</dbReference>
<evidence type="ECO:0000256" key="8">
    <source>
        <dbReference type="ARBA" id="ARBA00022801"/>
    </source>
</evidence>
<evidence type="ECO:0000256" key="1">
    <source>
        <dbReference type="ARBA" id="ARBA00004651"/>
    </source>
</evidence>
<dbReference type="GO" id="GO:0008233">
    <property type="term" value="F:peptidase activity"/>
    <property type="evidence" value="ECO:0007669"/>
    <property type="project" value="UniProtKB-KW"/>
</dbReference>
<dbReference type="Proteomes" id="UP001227126">
    <property type="component" value="Unassembled WGS sequence"/>
</dbReference>
<evidence type="ECO:0000256" key="5">
    <source>
        <dbReference type="ARBA" id="ARBA00022692"/>
    </source>
</evidence>
<keyword evidence="13 14" id="KW-0472">Membrane</keyword>
<dbReference type="PIRSF" id="PIRSF006404">
    <property type="entry name" value="UCP006404_Pept_M50_CBS"/>
    <property type="match status" value="1"/>
</dbReference>
<evidence type="ECO:0000259" key="16">
    <source>
        <dbReference type="PROSITE" id="PS51371"/>
    </source>
</evidence>
<evidence type="ECO:0000256" key="7">
    <source>
        <dbReference type="ARBA" id="ARBA00022737"/>
    </source>
</evidence>
<protein>
    <recommendedName>
        <fullName evidence="14">Zinc metalloprotease</fullName>
    </recommendedName>
</protein>
<keyword evidence="6 14" id="KW-0479">Metal-binding</keyword>
<dbReference type="InterPro" id="IPR000644">
    <property type="entry name" value="CBS_dom"/>
</dbReference>
<evidence type="ECO:0000256" key="11">
    <source>
        <dbReference type="ARBA" id="ARBA00023049"/>
    </source>
</evidence>
<keyword evidence="8 14" id="KW-0378">Hydrolase</keyword>
<evidence type="ECO:0000313" key="17">
    <source>
        <dbReference type="EMBL" id="MDK3073489.1"/>
    </source>
</evidence>
<evidence type="ECO:0000256" key="6">
    <source>
        <dbReference type="ARBA" id="ARBA00022723"/>
    </source>
</evidence>
<evidence type="ECO:0000313" key="18">
    <source>
        <dbReference type="Proteomes" id="UP001227126"/>
    </source>
</evidence>
<dbReference type="InterPro" id="IPR046342">
    <property type="entry name" value="CBS_dom_sf"/>
</dbReference>
<dbReference type="Pfam" id="PF00571">
    <property type="entry name" value="CBS"/>
    <property type="match status" value="2"/>
</dbReference>
<keyword evidence="11 14" id="KW-0482">Metalloprotease</keyword>
<evidence type="ECO:0000256" key="14">
    <source>
        <dbReference type="PIRNR" id="PIRNR006404"/>
    </source>
</evidence>
<keyword evidence="4 14" id="KW-0645">Protease</keyword>
<comment type="subcellular location">
    <subcellularLocation>
        <location evidence="1 14">Cell membrane</location>
        <topology evidence="1 14">Multi-pass membrane protein</topology>
    </subcellularLocation>
</comment>
<evidence type="ECO:0000256" key="3">
    <source>
        <dbReference type="ARBA" id="ARBA00022475"/>
    </source>
</evidence>
<evidence type="ECO:0000256" key="13">
    <source>
        <dbReference type="ARBA" id="ARBA00023136"/>
    </source>
</evidence>
<dbReference type="InterPro" id="IPR008915">
    <property type="entry name" value="Peptidase_M50"/>
</dbReference>
<dbReference type="PROSITE" id="PS51371">
    <property type="entry name" value="CBS"/>
    <property type="match status" value="1"/>
</dbReference>
<dbReference type="InterPro" id="IPR016483">
    <property type="entry name" value="UCP006404_Pept_M50_CBS"/>
</dbReference>
<feature type="transmembrane region" description="Helical" evidence="14">
    <location>
        <begin position="147"/>
        <end position="168"/>
    </location>
</feature>
<keyword evidence="5 14" id="KW-0812">Transmembrane</keyword>
<dbReference type="SUPFAM" id="SSF54631">
    <property type="entry name" value="CBS-domain pair"/>
    <property type="match status" value="1"/>
</dbReference>
<reference evidence="17 18" key="1">
    <citation type="submission" date="2023-05" db="EMBL/GenBank/DDBJ databases">
        <title>Sedimentitalea sp. nov. JM2-8.</title>
        <authorList>
            <person name="Huang J."/>
        </authorList>
    </citation>
    <scope>NUCLEOTIDE SEQUENCE [LARGE SCALE GENOMIC DNA]</scope>
    <source>
        <strain evidence="17 18">JM2-8</strain>
    </source>
</reference>
<keyword evidence="9 14" id="KW-0862">Zinc</keyword>
<evidence type="ECO:0000256" key="10">
    <source>
        <dbReference type="ARBA" id="ARBA00022989"/>
    </source>
</evidence>
<evidence type="ECO:0000256" key="4">
    <source>
        <dbReference type="ARBA" id="ARBA00022670"/>
    </source>
</evidence>
<dbReference type="Pfam" id="PF02163">
    <property type="entry name" value="Peptidase_M50"/>
    <property type="match status" value="2"/>
</dbReference>
<dbReference type="EMBL" id="JASNJE010000010">
    <property type="protein sequence ID" value="MDK3073489.1"/>
    <property type="molecule type" value="Genomic_DNA"/>
</dbReference>
<dbReference type="CDD" id="cd06164">
    <property type="entry name" value="S2P-M50_SpoIVFB_CBS"/>
    <property type="match status" value="1"/>
</dbReference>